<dbReference type="Pfam" id="PF25202">
    <property type="entry name" value="DUF7834"/>
    <property type="match status" value="1"/>
</dbReference>
<reference evidence="4" key="1">
    <citation type="journal article" date="2019" name="Int. J. Syst. Evol. Microbiol.">
        <title>The Global Catalogue of Microorganisms (GCM) 10K type strain sequencing project: providing services to taxonomists for standard genome sequencing and annotation.</title>
        <authorList>
            <consortium name="The Broad Institute Genomics Platform"/>
            <consortium name="The Broad Institute Genome Sequencing Center for Infectious Disease"/>
            <person name="Wu L."/>
            <person name="Ma J."/>
        </authorList>
    </citation>
    <scope>NUCLEOTIDE SEQUENCE [LARGE SCALE GENOMIC DNA]</scope>
    <source>
        <strain evidence="4">CCUG 60898</strain>
    </source>
</reference>
<sequence length="485" mass="57984">MKRNNEVQVISCTFQHLLDAHLKGVRILNSDIKGKLNIPEYQRPYVWTEKQINRLLNDLSDYQQRDETDKPMFYLGSIILHQDDDKLNIIDGQQRITTMLMLGKLQSPEFQTGLEYKTSTSVQNIKKNLSYLYAIKQKEIYEYKHYNIIENLDFSQINITLVITPTEDLAYTFFETQNTGGIRLSGSDIVKAHHLRAINSKKVVNYQARRWEQMESDKVEHIMQYLSKIRYWDNRHWRRFPFYRDTRGIKSELLDEFTERTLKTGEDISYHYSAVKFENGRQLQMYESHYKQLKQPLWDGNNSMDYINEYINLFDLLFNYEKRDHRVPDSFYEFVEKLMHGHSGTIFLKELLEISIITYVSRFGFHRITESALWLYRLIYSLRVSVSRNVREDSVFKLVYDNQLIDNILEVFTVEQLHDYLKRFTYSFNTDNTEKNQSKDRHIQTLIDFFGGDHINEIQHYTSNPKQFDQDLTIAVSNKINLQDD</sequence>
<organism evidence="3 4">
    <name type="scientific">Salinimicrobium gaetbulicola</name>
    <dbReference type="NCBI Taxonomy" id="999702"/>
    <lineage>
        <taxon>Bacteria</taxon>
        <taxon>Pseudomonadati</taxon>
        <taxon>Bacteroidota</taxon>
        <taxon>Flavobacteriia</taxon>
        <taxon>Flavobacteriales</taxon>
        <taxon>Flavobacteriaceae</taxon>
        <taxon>Salinimicrobium</taxon>
    </lineage>
</organism>
<comment type="caution">
    <text evidence="3">The sequence shown here is derived from an EMBL/GenBank/DDBJ whole genome shotgun (WGS) entry which is preliminary data.</text>
</comment>
<keyword evidence="4" id="KW-1185">Reference proteome</keyword>
<feature type="domain" description="DUF7834" evidence="2">
    <location>
        <begin position="206"/>
        <end position="433"/>
    </location>
</feature>
<proteinExistence type="predicted"/>
<gene>
    <name evidence="3" type="ORF">ACFQ1G_07145</name>
</gene>
<dbReference type="InterPro" id="IPR004919">
    <property type="entry name" value="GmrSD_N"/>
</dbReference>
<evidence type="ECO:0000259" key="1">
    <source>
        <dbReference type="Pfam" id="PF03235"/>
    </source>
</evidence>
<evidence type="ECO:0000259" key="2">
    <source>
        <dbReference type="Pfam" id="PF25202"/>
    </source>
</evidence>
<dbReference type="PANTHER" id="PTHR35149">
    <property type="entry name" value="SLL5132 PROTEIN"/>
    <property type="match status" value="1"/>
</dbReference>
<dbReference type="PANTHER" id="PTHR35149:SF2">
    <property type="entry name" value="DUF262 DOMAIN-CONTAINING PROTEIN"/>
    <property type="match status" value="1"/>
</dbReference>
<dbReference type="Proteomes" id="UP001597100">
    <property type="component" value="Unassembled WGS sequence"/>
</dbReference>
<accession>A0ABW3IG13</accession>
<dbReference type="EMBL" id="JBHTJP010000032">
    <property type="protein sequence ID" value="MFD0976562.1"/>
    <property type="molecule type" value="Genomic_DNA"/>
</dbReference>
<dbReference type="RefSeq" id="WP_380738000.1">
    <property type="nucleotide sequence ID" value="NZ_JBHTJP010000032.1"/>
</dbReference>
<protein>
    <submittedName>
        <fullName evidence="3">DUF262 domain-containing protein</fullName>
    </submittedName>
</protein>
<dbReference type="InterPro" id="IPR057156">
    <property type="entry name" value="DUF7834"/>
</dbReference>
<feature type="domain" description="GmrSD restriction endonucleases N-terminal" evidence="1">
    <location>
        <begin position="27"/>
        <end position="195"/>
    </location>
</feature>
<evidence type="ECO:0000313" key="3">
    <source>
        <dbReference type="EMBL" id="MFD0976562.1"/>
    </source>
</evidence>
<name>A0ABW3IG13_9FLAO</name>
<dbReference type="Pfam" id="PF03235">
    <property type="entry name" value="GmrSD_N"/>
    <property type="match status" value="1"/>
</dbReference>
<evidence type="ECO:0000313" key="4">
    <source>
        <dbReference type="Proteomes" id="UP001597100"/>
    </source>
</evidence>